<dbReference type="EMBL" id="AJTX02000006">
    <property type="protein sequence ID" value="KKI99221.1"/>
    <property type="molecule type" value="Genomic_DNA"/>
</dbReference>
<dbReference type="CDD" id="cd06260">
    <property type="entry name" value="DUF820-like"/>
    <property type="match status" value="1"/>
</dbReference>
<gene>
    <name evidence="2" type="ORF">PROH_15860</name>
</gene>
<dbReference type="InterPro" id="IPR008538">
    <property type="entry name" value="Uma2"/>
</dbReference>
<dbReference type="RefSeq" id="WP_017712729.1">
    <property type="nucleotide sequence ID" value="NZ_KB235937.1"/>
</dbReference>
<dbReference type="OrthoDB" id="5768410at2"/>
<dbReference type="AlphaFoldDB" id="A0A0M2PXW2"/>
<dbReference type="Gene3D" id="3.90.1570.10">
    <property type="entry name" value="tt1808, chain A"/>
    <property type="match status" value="1"/>
</dbReference>
<dbReference type="SUPFAM" id="SSF52980">
    <property type="entry name" value="Restriction endonuclease-like"/>
    <property type="match status" value="1"/>
</dbReference>
<keyword evidence="3" id="KW-1185">Reference proteome</keyword>
<dbReference type="Proteomes" id="UP000034681">
    <property type="component" value="Unassembled WGS sequence"/>
</dbReference>
<evidence type="ECO:0000313" key="2">
    <source>
        <dbReference type="EMBL" id="KKI99221.1"/>
    </source>
</evidence>
<dbReference type="eggNOG" id="COG4636">
    <property type="taxonomic scope" value="Bacteria"/>
</dbReference>
<evidence type="ECO:0000313" key="3">
    <source>
        <dbReference type="Proteomes" id="UP000034681"/>
    </source>
</evidence>
<comment type="caution">
    <text evidence="2">The sequence shown here is derived from an EMBL/GenBank/DDBJ whole genome shotgun (WGS) entry which is preliminary data.</text>
</comment>
<organism evidence="2 3">
    <name type="scientific">Prochlorothrix hollandica PCC 9006 = CALU 1027</name>
    <dbReference type="NCBI Taxonomy" id="317619"/>
    <lineage>
        <taxon>Bacteria</taxon>
        <taxon>Bacillati</taxon>
        <taxon>Cyanobacteriota</taxon>
        <taxon>Cyanophyceae</taxon>
        <taxon>Prochlorotrichales</taxon>
        <taxon>Prochlorotrichaceae</taxon>
        <taxon>Prochlorothrix</taxon>
    </lineage>
</organism>
<sequence>MVTLAPTFPLHQLRLAPGSVVTLSQVSWSAYEALLETFGDRPALRLTYDRGTLHLQMPLPKHEKAKALLGACLTLLLDEWDLESECLGSTTLKSQTLNQGIEPDDCFYITHQAAVRGKDRLDLDGGDPPPDLAIEVDNTSPRDLRLYHRLGVPEVWVYNGEILIIYHRTATGYQPSPTSQFFPGLPLAAAIAEHLMLNQTQGRTAILKRFRAWVQSQR</sequence>
<dbReference type="Pfam" id="PF05685">
    <property type="entry name" value="Uma2"/>
    <property type="match status" value="1"/>
</dbReference>
<dbReference type="InterPro" id="IPR012296">
    <property type="entry name" value="Nuclease_put_TT1808"/>
</dbReference>
<dbReference type="PANTHER" id="PTHR47152:SF1">
    <property type="entry name" value="SLL1186 PROTEIN"/>
    <property type="match status" value="1"/>
</dbReference>
<reference evidence="2" key="1">
    <citation type="submission" date="2012-04" db="EMBL/GenBank/DDBJ databases">
        <authorList>
            <person name="Borisov I.G."/>
            <person name="Ivanikova N.V."/>
            <person name="Pinevich A.V."/>
        </authorList>
    </citation>
    <scope>NUCLEOTIDE SEQUENCE</scope>
    <source>
        <strain evidence="2">CALU 1027</strain>
    </source>
</reference>
<name>A0A0M2PXW2_PROHO</name>
<dbReference type="InterPro" id="IPR011335">
    <property type="entry name" value="Restrct_endonuc-II-like"/>
</dbReference>
<protein>
    <recommendedName>
        <fullName evidence="1">Putative restriction endonuclease domain-containing protein</fullName>
    </recommendedName>
</protein>
<proteinExistence type="predicted"/>
<dbReference type="STRING" id="317619.GCA_000332315_02342"/>
<dbReference type="PANTHER" id="PTHR47152">
    <property type="entry name" value="SLR2084 PROTEIN-RELATED"/>
    <property type="match status" value="1"/>
</dbReference>
<accession>A0A0M2PXW2</accession>
<feature type="domain" description="Putative restriction endonuclease" evidence="1">
    <location>
        <begin position="28"/>
        <end position="187"/>
    </location>
</feature>
<evidence type="ECO:0000259" key="1">
    <source>
        <dbReference type="Pfam" id="PF05685"/>
    </source>
</evidence>